<proteinExistence type="predicted"/>
<dbReference type="EMBL" id="MH431938">
    <property type="protein sequence ID" value="AXF39799.1"/>
    <property type="molecule type" value="Genomic_DNA"/>
</dbReference>
<dbReference type="Proteomes" id="UP000255577">
    <property type="component" value="Genome"/>
</dbReference>
<gene>
    <name evidence="1" type="ORF">C7CDELTA_38</name>
</gene>
<keyword evidence="2" id="KW-1185">Reference proteome</keyword>
<organism evidence="1 2">
    <name type="scientific">Paenibacillus phage C7Cdelta</name>
    <dbReference type="NCBI Taxonomy" id="2249773"/>
    <lineage>
        <taxon>Viruses</taxon>
        <taxon>Duplodnaviria</taxon>
        <taxon>Heunggongvirae</taxon>
        <taxon>Uroviricota</taxon>
        <taxon>Caudoviricetes</taxon>
        <taxon>Halcyonevirus</taxon>
        <taxon>Halcyonevirus C7Cdelta</taxon>
    </lineage>
</organism>
<protein>
    <submittedName>
        <fullName evidence="1">Uncharacterized protein</fullName>
    </submittedName>
</protein>
<name>A0A345ASJ5_9CAUD</name>
<evidence type="ECO:0000313" key="2">
    <source>
        <dbReference type="Proteomes" id="UP000255577"/>
    </source>
</evidence>
<sequence>MPKYISKHILERRSEKNLKGYSKKAKQTDATGGLKEANGLDDIWDIDDWVEEAARHEVYSFSPKDVAAATMLPLHVIFKRLLELVNRGKVTSHFEVRCPICSSVTPVDLEVLAADPTCACGDHDEYEVTPELIYVFFKIRPEYIKWVQKRNENHRGIRRFTRR</sequence>
<reference evidence="2" key="1">
    <citation type="submission" date="2018-06" db="EMBL/GenBank/DDBJ databases">
        <authorList>
            <person name="Merrill B.D."/>
            <person name="Payne A.M."/>
            <person name="Hilton J.A."/>
            <person name="Ward A.T."/>
            <person name="Fajardo C.P."/>
            <person name="Mangohig J."/>
            <person name="Hope S."/>
            <person name="Tsourkas P.K."/>
        </authorList>
    </citation>
    <scope>NUCLEOTIDE SEQUENCE [LARGE SCALE GENOMIC DNA]</scope>
</reference>
<evidence type="ECO:0000313" key="1">
    <source>
        <dbReference type="EMBL" id="AXF39799.1"/>
    </source>
</evidence>
<accession>A0A345ASJ5</accession>